<dbReference type="SUPFAM" id="SSF48179">
    <property type="entry name" value="6-phosphogluconate dehydrogenase C-terminal domain-like"/>
    <property type="match status" value="1"/>
</dbReference>
<comment type="caution">
    <text evidence="12">The sequence shown here is derived from an EMBL/GenBank/DDBJ whole genome shotgun (WGS) entry which is preliminary data.</text>
</comment>
<dbReference type="FunFam" id="3.40.50.720:FF:000007">
    <property type="entry name" value="6-phosphogluconate dehydrogenase, decarboxylating"/>
    <property type="match status" value="1"/>
</dbReference>
<protein>
    <recommendedName>
        <fullName evidence="7 10">6-phosphogluconate dehydrogenase, decarboxylating</fullName>
        <ecNumber evidence="7 10">1.1.1.44</ecNumber>
    </recommendedName>
</protein>
<dbReference type="Pfam" id="PF03446">
    <property type="entry name" value="NAD_binding_2"/>
    <property type="match status" value="1"/>
</dbReference>
<evidence type="ECO:0000256" key="4">
    <source>
        <dbReference type="ARBA" id="ARBA00023002"/>
    </source>
</evidence>
<reference evidence="13" key="1">
    <citation type="submission" date="2017-09" db="EMBL/GenBank/DDBJ databases">
        <title>Depth-based differentiation of microbial function through sediment-hosted aquifers and enrichment of novel symbionts in the deep terrestrial subsurface.</title>
        <authorList>
            <person name="Probst A.J."/>
            <person name="Ladd B."/>
            <person name="Jarett J.K."/>
            <person name="Geller-Mcgrath D.E."/>
            <person name="Sieber C.M.K."/>
            <person name="Emerson J.B."/>
            <person name="Anantharaman K."/>
            <person name="Thomas B.C."/>
            <person name="Malmstrom R."/>
            <person name="Stieglmeier M."/>
            <person name="Klingl A."/>
            <person name="Woyke T."/>
            <person name="Ryan C.M."/>
            <person name="Banfield J.F."/>
        </authorList>
    </citation>
    <scope>NUCLEOTIDE SEQUENCE [LARGE SCALE GENOMIC DNA]</scope>
</reference>
<evidence type="ECO:0000256" key="7">
    <source>
        <dbReference type="PIRNR" id="PIRNR000109"/>
    </source>
</evidence>
<dbReference type="InterPro" id="IPR006183">
    <property type="entry name" value="Pgluconate_DH"/>
</dbReference>
<keyword evidence="4 7" id="KW-0560">Oxidoreductase</keyword>
<dbReference type="Gene3D" id="3.40.50.720">
    <property type="entry name" value="NAD(P)-binding Rossmann-like Domain"/>
    <property type="match status" value="1"/>
</dbReference>
<keyword evidence="3 7" id="KW-0521">NADP</keyword>
<feature type="binding site" evidence="9">
    <location>
        <position position="452"/>
    </location>
    <ligand>
        <name>substrate</name>
        <note>ligand shared between dimeric partners</note>
    </ligand>
</feature>
<dbReference type="Proteomes" id="UP000228528">
    <property type="component" value="Unassembled WGS sequence"/>
</dbReference>
<dbReference type="PROSITE" id="PS00461">
    <property type="entry name" value="6PGD"/>
    <property type="match status" value="1"/>
</dbReference>
<keyword evidence="6 7" id="KW-0570">Pentose shunt</keyword>
<dbReference type="Gene3D" id="1.20.5.320">
    <property type="entry name" value="6-Phosphogluconate Dehydrogenase, domain 3"/>
    <property type="match status" value="1"/>
</dbReference>
<dbReference type="GO" id="GO:0004616">
    <property type="term" value="F:phosphogluconate dehydrogenase (decarboxylating) activity"/>
    <property type="evidence" value="ECO:0007669"/>
    <property type="project" value="UniProtKB-EC"/>
</dbReference>
<dbReference type="InterPro" id="IPR006113">
    <property type="entry name" value="6PGDH_Gnd/GntZ"/>
</dbReference>
<dbReference type="PROSITE" id="PS51257">
    <property type="entry name" value="PROKAR_LIPOPROTEIN"/>
    <property type="match status" value="1"/>
</dbReference>
<dbReference type="InterPro" id="IPR006114">
    <property type="entry name" value="6PGDH_C"/>
</dbReference>
<feature type="binding site" evidence="9">
    <location>
        <position position="446"/>
    </location>
    <ligand>
        <name>substrate</name>
        <note>ligand shared between dimeric partners</note>
    </ligand>
</feature>
<dbReference type="PRINTS" id="PR00076">
    <property type="entry name" value="6PGDHDRGNASE"/>
</dbReference>
<feature type="binding site" description="in other chain" evidence="9">
    <location>
        <begin position="185"/>
        <end position="186"/>
    </location>
    <ligand>
        <name>substrate</name>
        <note>ligand shared between dimeric partners</note>
    </ligand>
</feature>
<keyword evidence="5 10" id="KW-0311">Gluconate utilization</keyword>
<feature type="binding site" description="in other chain" evidence="9">
    <location>
        <position position="190"/>
    </location>
    <ligand>
        <name>substrate</name>
        <note>ligand shared between dimeric partners</note>
    </ligand>
</feature>
<evidence type="ECO:0000256" key="2">
    <source>
        <dbReference type="ARBA" id="ARBA00011738"/>
    </source>
</evidence>
<evidence type="ECO:0000256" key="5">
    <source>
        <dbReference type="ARBA" id="ARBA00023064"/>
    </source>
</evidence>
<dbReference type="InterPro" id="IPR036291">
    <property type="entry name" value="NAD(P)-bd_dom_sf"/>
</dbReference>
<dbReference type="EC" id="1.1.1.44" evidence="7 10"/>
<evidence type="ECO:0000256" key="9">
    <source>
        <dbReference type="PIRSR" id="PIRSR000109-2"/>
    </source>
</evidence>
<dbReference type="InterPro" id="IPR008927">
    <property type="entry name" value="6-PGluconate_DH-like_C_sf"/>
</dbReference>
<comment type="pathway">
    <text evidence="7 10">Carbohydrate degradation; pentose phosphate pathway; D-ribulose 5-phosphate from D-glucose 6-phosphate (oxidative stage): step 3/3.</text>
</comment>
<dbReference type="SUPFAM" id="SSF51735">
    <property type="entry name" value="NAD(P)-binding Rossmann-fold domains"/>
    <property type="match status" value="1"/>
</dbReference>
<organism evidence="12 13">
    <name type="scientific">Candidatus Magasanikbacteria bacterium CG10_big_fil_rev_8_21_14_0_10_38_6</name>
    <dbReference type="NCBI Taxonomy" id="1974647"/>
    <lineage>
        <taxon>Bacteria</taxon>
        <taxon>Candidatus Magasanikiibacteriota</taxon>
    </lineage>
</organism>
<dbReference type="GO" id="GO:0006098">
    <property type="term" value="P:pentose-phosphate shunt"/>
    <property type="evidence" value="ECO:0007669"/>
    <property type="project" value="UniProtKB-UniPathway"/>
</dbReference>
<dbReference type="NCBIfam" id="NF006765">
    <property type="entry name" value="PRK09287.1"/>
    <property type="match status" value="1"/>
</dbReference>
<proteinExistence type="inferred from homology"/>
<dbReference type="AlphaFoldDB" id="A0A2M6P1A9"/>
<dbReference type="Gene3D" id="1.10.1040.10">
    <property type="entry name" value="N-(1-d-carboxylethyl)-l-norvaline Dehydrogenase, domain 2"/>
    <property type="match status" value="1"/>
</dbReference>
<dbReference type="EMBL" id="PFBW01000097">
    <property type="protein sequence ID" value="PIR77491.1"/>
    <property type="molecule type" value="Genomic_DNA"/>
</dbReference>
<comment type="function">
    <text evidence="7">Catalyzes the oxidative decarboxylation of 6-phosphogluconate to ribulose 5-phosphate and CO(2), with concomitant reduction of NADP to NADPH.</text>
</comment>
<name>A0A2M6P1A9_9BACT</name>
<evidence type="ECO:0000256" key="3">
    <source>
        <dbReference type="ARBA" id="ARBA00022857"/>
    </source>
</evidence>
<evidence type="ECO:0000256" key="1">
    <source>
        <dbReference type="ARBA" id="ARBA00008419"/>
    </source>
</evidence>
<dbReference type="UniPathway" id="UPA00115">
    <property type="reaction ID" value="UER00410"/>
</dbReference>
<evidence type="ECO:0000256" key="8">
    <source>
        <dbReference type="PIRSR" id="PIRSR000109-1"/>
    </source>
</evidence>
<dbReference type="NCBIfam" id="TIGR00873">
    <property type="entry name" value="gnd"/>
    <property type="match status" value="1"/>
</dbReference>
<dbReference type="Pfam" id="PF00393">
    <property type="entry name" value="6PGD"/>
    <property type="match status" value="1"/>
</dbReference>
<sequence>MKKSDFAIIGLGTMGAALACNVESRGYTVSIYNRDHKKTQIFLAQHEGNFTTEKDYNAFIKTIARPRKILLMVKAGDPVDDVIADILPHLNKEDIIIDGGNSYYKDTQRREQTLKIKGIHFVGMGVSGGEEGALLGPSLMPGGSKESWEILKLILNDIAAKDFYGNPCVTHIGPDGSGHYVKMVHNGIEYAVMQLMAELYDIYRHTYKQSAPQIAKIFAELNTKHMKSFLFEIGSNVLNKQDETTKIPSYLVDNILDKAAQKGTGKWTSQDALDRGIAVPTITEAVFGRYISSEKKERISLAKQYNHRYAKPNMSIKDFTPIAKKAIYAALISSYAQGYDLITKTAAEEQWKINLAEMSRIWQGGCIIRAELLRTLHQAYKQHKTIHPLAQPALHKKLKTHTQPLRQLVSLAVESGVPAPAFATSLSYLDAMTTEQSPANFIQGLRDYFGAHTYERTDKKGTFHTEWTNT</sequence>
<dbReference type="PIRSF" id="PIRSF000109">
    <property type="entry name" value="6PGD"/>
    <property type="match status" value="1"/>
</dbReference>
<feature type="active site" description="Proton acceptor" evidence="8">
    <location>
        <position position="182"/>
    </location>
</feature>
<evidence type="ECO:0000256" key="10">
    <source>
        <dbReference type="RuleBase" id="RU000485"/>
    </source>
</evidence>
<feature type="binding site" description="in other chain" evidence="9">
    <location>
        <begin position="127"/>
        <end position="129"/>
    </location>
    <ligand>
        <name>substrate</name>
        <note>ligand shared between dimeric partners</note>
    </ligand>
</feature>
<dbReference type="GO" id="GO:0019521">
    <property type="term" value="P:D-gluconate metabolic process"/>
    <property type="evidence" value="ECO:0007669"/>
    <property type="project" value="UniProtKB-KW"/>
</dbReference>
<feature type="domain" description="6-phosphogluconate dehydrogenase C-terminal" evidence="11">
    <location>
        <begin position="178"/>
        <end position="468"/>
    </location>
</feature>
<dbReference type="PANTHER" id="PTHR11811">
    <property type="entry name" value="6-PHOSPHOGLUCONATE DEHYDROGENASE"/>
    <property type="match status" value="1"/>
</dbReference>
<gene>
    <name evidence="12" type="ORF">COU30_02160</name>
</gene>
<evidence type="ECO:0000259" key="11">
    <source>
        <dbReference type="SMART" id="SM01350"/>
    </source>
</evidence>
<comment type="subunit">
    <text evidence="2 7">Homodimer.</text>
</comment>
<feature type="binding site" description="in other chain" evidence="9">
    <location>
        <position position="289"/>
    </location>
    <ligand>
        <name>substrate</name>
        <note>ligand shared between dimeric partners</note>
    </ligand>
</feature>
<dbReference type="GO" id="GO:0050661">
    <property type="term" value="F:NADP binding"/>
    <property type="evidence" value="ECO:0007669"/>
    <property type="project" value="InterPro"/>
</dbReference>
<comment type="catalytic activity">
    <reaction evidence="7 10">
        <text>6-phospho-D-gluconate + NADP(+) = D-ribulose 5-phosphate + CO2 + NADPH</text>
        <dbReference type="Rhea" id="RHEA:10116"/>
        <dbReference type="ChEBI" id="CHEBI:16526"/>
        <dbReference type="ChEBI" id="CHEBI:57783"/>
        <dbReference type="ChEBI" id="CHEBI:58121"/>
        <dbReference type="ChEBI" id="CHEBI:58349"/>
        <dbReference type="ChEBI" id="CHEBI:58759"/>
        <dbReference type="EC" id="1.1.1.44"/>
    </reaction>
</comment>
<feature type="active site" description="Proton donor" evidence="8">
    <location>
        <position position="189"/>
    </location>
</feature>
<dbReference type="SMART" id="SM01350">
    <property type="entry name" value="6PGD"/>
    <property type="match status" value="1"/>
</dbReference>
<accession>A0A2M6P1A9</accession>
<dbReference type="InterPro" id="IPR006184">
    <property type="entry name" value="6PGdom_BS"/>
</dbReference>
<evidence type="ECO:0000313" key="12">
    <source>
        <dbReference type="EMBL" id="PIR77491.1"/>
    </source>
</evidence>
<dbReference type="InterPro" id="IPR013328">
    <property type="entry name" value="6PGD_dom2"/>
</dbReference>
<evidence type="ECO:0000256" key="6">
    <source>
        <dbReference type="ARBA" id="ARBA00023126"/>
    </source>
</evidence>
<evidence type="ECO:0000313" key="13">
    <source>
        <dbReference type="Proteomes" id="UP000228528"/>
    </source>
</evidence>
<comment type="similarity">
    <text evidence="1 7 10">Belongs to the 6-phosphogluconate dehydrogenase family.</text>
</comment>
<dbReference type="InterPro" id="IPR006115">
    <property type="entry name" value="6PGDH_NADP-bd"/>
</dbReference>
<dbReference type="FunFam" id="1.10.1040.10:FF:000032">
    <property type="entry name" value="6-phosphogluconate dehydrogenase, decarboxylating"/>
    <property type="match status" value="1"/>
</dbReference>
<feature type="binding site" description="in other chain" evidence="9">
    <location>
        <position position="262"/>
    </location>
    <ligand>
        <name>substrate</name>
        <note>ligand shared between dimeric partners</note>
    </ligand>
</feature>
<feature type="binding site" description="in other chain" evidence="9">
    <location>
        <position position="101"/>
    </location>
    <ligand>
        <name>substrate</name>
        <note>ligand shared between dimeric partners</note>
    </ligand>
</feature>